<keyword evidence="8" id="KW-0133">Cell shape</keyword>
<keyword evidence="7" id="KW-0378">Hydrolase</keyword>
<dbReference type="Pfam" id="PF00905">
    <property type="entry name" value="Transpeptidase"/>
    <property type="match status" value="1"/>
</dbReference>
<evidence type="ECO:0000256" key="6">
    <source>
        <dbReference type="ARBA" id="ARBA00022679"/>
    </source>
</evidence>
<dbReference type="InterPro" id="IPR012338">
    <property type="entry name" value="Beta-lactam/transpept-like"/>
</dbReference>
<evidence type="ECO:0000256" key="11">
    <source>
        <dbReference type="ARBA" id="ARBA00023316"/>
    </source>
</evidence>
<evidence type="ECO:0000256" key="9">
    <source>
        <dbReference type="ARBA" id="ARBA00022984"/>
    </source>
</evidence>
<dbReference type="GO" id="GO:0008360">
    <property type="term" value="P:regulation of cell shape"/>
    <property type="evidence" value="ECO:0007669"/>
    <property type="project" value="UniProtKB-KW"/>
</dbReference>
<dbReference type="GO" id="GO:0071555">
    <property type="term" value="P:cell wall organization"/>
    <property type="evidence" value="ECO:0007669"/>
    <property type="project" value="UniProtKB-KW"/>
</dbReference>
<evidence type="ECO:0000256" key="7">
    <source>
        <dbReference type="ARBA" id="ARBA00022801"/>
    </source>
</evidence>
<keyword evidence="15" id="KW-0472">Membrane</keyword>
<keyword evidence="9" id="KW-0573">Peptidoglycan synthesis</keyword>
<dbReference type="GO" id="GO:0008955">
    <property type="term" value="F:peptidoglycan glycosyltransferase activity"/>
    <property type="evidence" value="ECO:0007669"/>
    <property type="project" value="UniProtKB-EC"/>
</dbReference>
<feature type="compositionally biased region" description="Polar residues" evidence="14">
    <location>
        <begin position="1"/>
        <end position="11"/>
    </location>
</feature>
<evidence type="ECO:0000256" key="14">
    <source>
        <dbReference type="SAM" id="MobiDB-lite"/>
    </source>
</evidence>
<reference evidence="18 19" key="1">
    <citation type="journal article" date="2015" name="Genome Announc.">
        <title>Expanding the biotechnology potential of lactobacilli through comparative genomics of 213 strains and associated genera.</title>
        <authorList>
            <person name="Sun Z."/>
            <person name="Harris H.M."/>
            <person name="McCann A."/>
            <person name="Guo C."/>
            <person name="Argimon S."/>
            <person name="Zhang W."/>
            <person name="Yang X."/>
            <person name="Jeffery I.B."/>
            <person name="Cooney J.C."/>
            <person name="Kagawa T.F."/>
            <person name="Liu W."/>
            <person name="Song Y."/>
            <person name="Salvetti E."/>
            <person name="Wrobel A."/>
            <person name="Rasinkangas P."/>
            <person name="Parkhill J."/>
            <person name="Rea M.C."/>
            <person name="O'Sullivan O."/>
            <person name="Ritari J."/>
            <person name="Douillard F.P."/>
            <person name="Paul Ross R."/>
            <person name="Yang R."/>
            <person name="Briner A.E."/>
            <person name="Felis G.E."/>
            <person name="de Vos W.M."/>
            <person name="Barrangou R."/>
            <person name="Klaenhammer T.R."/>
            <person name="Caufield P.W."/>
            <person name="Cui Y."/>
            <person name="Zhang H."/>
            <person name="O'Toole P.W."/>
        </authorList>
    </citation>
    <scope>NUCLEOTIDE SEQUENCE [LARGE SCALE GENOMIC DNA]</scope>
    <source>
        <strain evidence="18 19">DSM 15814</strain>
    </source>
</reference>
<dbReference type="eggNOG" id="COG0744">
    <property type="taxonomic scope" value="Bacteria"/>
</dbReference>
<evidence type="ECO:0000259" key="17">
    <source>
        <dbReference type="Pfam" id="PF00912"/>
    </source>
</evidence>
<dbReference type="InterPro" id="IPR001460">
    <property type="entry name" value="PCN-bd_Tpept"/>
</dbReference>
<feature type="domain" description="Glycosyl transferase family 51" evidence="17">
    <location>
        <begin position="84"/>
        <end position="263"/>
    </location>
</feature>
<evidence type="ECO:0000256" key="13">
    <source>
        <dbReference type="ARBA" id="ARBA00049902"/>
    </source>
</evidence>
<dbReference type="GO" id="GO:0008658">
    <property type="term" value="F:penicillin binding"/>
    <property type="evidence" value="ECO:0007669"/>
    <property type="project" value="InterPro"/>
</dbReference>
<dbReference type="GO" id="GO:0030288">
    <property type="term" value="C:outer membrane-bounded periplasmic space"/>
    <property type="evidence" value="ECO:0007669"/>
    <property type="project" value="TreeGrafter"/>
</dbReference>
<evidence type="ECO:0000256" key="3">
    <source>
        <dbReference type="ARBA" id="ARBA00022645"/>
    </source>
</evidence>
<dbReference type="Gene3D" id="3.40.710.10">
    <property type="entry name" value="DD-peptidase/beta-lactamase superfamily"/>
    <property type="match status" value="1"/>
</dbReference>
<evidence type="ECO:0000313" key="19">
    <source>
        <dbReference type="Proteomes" id="UP000051999"/>
    </source>
</evidence>
<keyword evidence="4" id="KW-0645">Protease</keyword>
<keyword evidence="19" id="KW-1185">Reference proteome</keyword>
<comment type="catalytic activity">
    <reaction evidence="13">
        <text>[GlcNAc-(1-&gt;4)-Mur2Ac(oyl-L-Ala-gamma-D-Glu-L-Lys-D-Ala-D-Ala)](n)-di-trans,octa-cis-undecaprenyl diphosphate + beta-D-GlcNAc-(1-&gt;4)-Mur2Ac(oyl-L-Ala-gamma-D-Glu-L-Lys-D-Ala-D-Ala)-di-trans,octa-cis-undecaprenyl diphosphate = [GlcNAc-(1-&gt;4)-Mur2Ac(oyl-L-Ala-gamma-D-Glu-L-Lys-D-Ala-D-Ala)](n+1)-di-trans,octa-cis-undecaprenyl diphosphate + di-trans,octa-cis-undecaprenyl diphosphate + H(+)</text>
        <dbReference type="Rhea" id="RHEA:23708"/>
        <dbReference type="Rhea" id="RHEA-COMP:9602"/>
        <dbReference type="Rhea" id="RHEA-COMP:9603"/>
        <dbReference type="ChEBI" id="CHEBI:15378"/>
        <dbReference type="ChEBI" id="CHEBI:58405"/>
        <dbReference type="ChEBI" id="CHEBI:60033"/>
        <dbReference type="ChEBI" id="CHEBI:78435"/>
        <dbReference type="EC" id="2.4.99.28"/>
    </reaction>
</comment>
<feature type="compositionally biased region" description="Low complexity" evidence="14">
    <location>
        <begin position="729"/>
        <end position="765"/>
    </location>
</feature>
<evidence type="ECO:0000256" key="4">
    <source>
        <dbReference type="ARBA" id="ARBA00022670"/>
    </source>
</evidence>
<feature type="compositionally biased region" description="Low complexity" evidence="14">
    <location>
        <begin position="685"/>
        <end position="717"/>
    </location>
</feature>
<proteinExistence type="inferred from homology"/>
<feature type="transmembrane region" description="Helical" evidence="15">
    <location>
        <begin position="37"/>
        <end position="60"/>
    </location>
</feature>
<dbReference type="FunFam" id="1.10.3810.10:FF:000001">
    <property type="entry name" value="Penicillin-binding protein 1A"/>
    <property type="match status" value="1"/>
</dbReference>
<dbReference type="PANTHER" id="PTHR32282">
    <property type="entry name" value="BINDING PROTEIN TRANSPEPTIDASE, PUTATIVE-RELATED"/>
    <property type="match status" value="1"/>
</dbReference>
<evidence type="ECO:0000259" key="16">
    <source>
        <dbReference type="Pfam" id="PF00905"/>
    </source>
</evidence>
<protein>
    <submittedName>
        <fullName evidence="18">Membrane carboxypeptidase (Penicillin-binding protein)</fullName>
    </submittedName>
</protein>
<keyword evidence="6" id="KW-0808">Transferase</keyword>
<dbReference type="Gene3D" id="1.10.3810.10">
    <property type="entry name" value="Biosynthetic peptidoglycan transglycosylase-like"/>
    <property type="match status" value="1"/>
</dbReference>
<evidence type="ECO:0000256" key="5">
    <source>
        <dbReference type="ARBA" id="ARBA00022676"/>
    </source>
</evidence>
<dbReference type="RefSeq" id="WP_017261826.1">
    <property type="nucleotide sequence ID" value="NZ_AUAW01000001.1"/>
</dbReference>
<dbReference type="InterPro" id="IPR023346">
    <property type="entry name" value="Lysozyme-like_dom_sf"/>
</dbReference>
<dbReference type="SUPFAM" id="SSF56601">
    <property type="entry name" value="beta-lactamase/transpeptidase-like"/>
    <property type="match status" value="1"/>
</dbReference>
<evidence type="ECO:0000256" key="15">
    <source>
        <dbReference type="SAM" id="Phobius"/>
    </source>
</evidence>
<gene>
    <name evidence="18" type="ORF">FD35_GL000283</name>
</gene>
<sequence>MSDNNDQSQSRIARYHGDDGSLQTSGPKRRRPLWRTILYWLLGIILLGILAGGGLFAYYASSAPKITTAQLTSQNSTEILDDSGNVISNLGAQNRTYVHSQDIPTTLKQSVVSIEDRRFYKHHFGIDPMRIISATLANIHGSSLGLQGGSTLTQQLVKLSVFSTAASDRTLKRKSQEAALAYYVEKHYSKDQILEYYINKVYMGNGVYGMATAAKYYYNQPLKKLNYTELAVLAGMPQSPTYYDPVAHPSYAKQRRDTVLRAMYENKVISKQQLTDGLNTPISSGLSVNHTVNGTDSNDKIFDAYLQQVIKEVEKKGYNPYKEGIKVYTNLNMNAQKRLYDIVNTDKYVDFPSDLLQVGVTMTDPQTGAVTAMIGSRKQNVAFGLNRATQTDRSSGSTIKPFMDYGPAIEYKQWPTFKTVQDTKYNYPGTNIQLNDWDQKYQGSLTMRKALVESRNIPAIRTLEAVGLNRATEFMAQNGMKFKSALQYSNGIGAYVSSEQESAAFGAIANGGTYRAPHLVNKVITADGVTHKFDVASHRSMTSATAYMLTDMLKGVPTATWAPGAQIPGLYQAGKTGQSGYPSSVSGIPDGAVMDAWYSGYTQHSSISVWTGYDQPNEPNHYMTTAQLSIAESIYKNLQMYMAQTQSNDNWVRPSSVQVVRHNGVDELAVVGSDWKQYLNEKDQSSSTGSSSSMVSFSSFSRDNNSSSSTSDNAASSRESESNATQGGNNDNSSSNDASSSSSSSNSESNSSSNSESNNSQSSSH</sequence>
<dbReference type="GO" id="GO:0009252">
    <property type="term" value="P:peptidoglycan biosynthetic process"/>
    <property type="evidence" value="ECO:0007669"/>
    <property type="project" value="UniProtKB-KW"/>
</dbReference>
<comment type="similarity">
    <text evidence="2">In the N-terminal section; belongs to the glycosyltransferase 51 family.</text>
</comment>
<comment type="caution">
    <text evidence="18">The sequence shown here is derived from an EMBL/GenBank/DDBJ whole genome shotgun (WGS) entry which is preliminary data.</text>
</comment>
<evidence type="ECO:0000256" key="2">
    <source>
        <dbReference type="ARBA" id="ARBA00007739"/>
    </source>
</evidence>
<name>A0A0R1RLY5_9LACO</name>
<dbReference type="Pfam" id="PF00912">
    <property type="entry name" value="Transgly"/>
    <property type="match status" value="1"/>
</dbReference>
<feature type="region of interest" description="Disordered" evidence="14">
    <location>
        <begin position="1"/>
        <end position="27"/>
    </location>
</feature>
<keyword evidence="11" id="KW-0961">Cell wall biogenesis/degradation</keyword>
<dbReference type="PATRIC" id="fig|1114972.6.peg.283"/>
<dbReference type="SUPFAM" id="SSF53955">
    <property type="entry name" value="Lysozyme-like"/>
    <property type="match status" value="1"/>
</dbReference>
<keyword evidence="15" id="KW-0812">Transmembrane</keyword>
<comment type="catalytic activity">
    <reaction evidence="12">
        <text>Preferential cleavage: (Ac)2-L-Lys-D-Ala-|-D-Ala. Also transpeptidation of peptidyl-alanyl moieties that are N-acyl substituents of D-alanine.</text>
        <dbReference type="EC" id="3.4.16.4"/>
    </reaction>
</comment>
<keyword evidence="10" id="KW-0511">Multifunctional enzyme</keyword>
<evidence type="ECO:0000256" key="8">
    <source>
        <dbReference type="ARBA" id="ARBA00022960"/>
    </source>
</evidence>
<dbReference type="STRING" id="1114972.FD35_GL000283"/>
<dbReference type="InterPro" id="IPR001264">
    <property type="entry name" value="Glyco_trans_51"/>
</dbReference>
<evidence type="ECO:0000256" key="10">
    <source>
        <dbReference type="ARBA" id="ARBA00023268"/>
    </source>
</evidence>
<dbReference type="InterPro" id="IPR050396">
    <property type="entry name" value="Glycosyltr_51/Transpeptidase"/>
</dbReference>
<comment type="similarity">
    <text evidence="1">In the C-terminal section; belongs to the transpeptidase family.</text>
</comment>
<organism evidence="18 19">
    <name type="scientific">Furfurilactobacillus rossiae DSM 15814</name>
    <dbReference type="NCBI Taxonomy" id="1114972"/>
    <lineage>
        <taxon>Bacteria</taxon>
        <taxon>Bacillati</taxon>
        <taxon>Bacillota</taxon>
        <taxon>Bacilli</taxon>
        <taxon>Lactobacillales</taxon>
        <taxon>Lactobacillaceae</taxon>
        <taxon>Furfurilactobacillus</taxon>
    </lineage>
</organism>
<evidence type="ECO:0000256" key="12">
    <source>
        <dbReference type="ARBA" id="ARBA00034000"/>
    </source>
</evidence>
<dbReference type="GO" id="GO:0006508">
    <property type="term" value="P:proteolysis"/>
    <property type="evidence" value="ECO:0007669"/>
    <property type="project" value="UniProtKB-KW"/>
</dbReference>
<keyword evidence="5" id="KW-0328">Glycosyltransferase</keyword>
<feature type="domain" description="Penicillin-binding protein transpeptidase" evidence="16">
    <location>
        <begin position="359"/>
        <end position="637"/>
    </location>
</feature>
<dbReference type="InterPro" id="IPR036950">
    <property type="entry name" value="PBP_transglycosylase"/>
</dbReference>
<dbReference type="Proteomes" id="UP000051999">
    <property type="component" value="Unassembled WGS sequence"/>
</dbReference>
<keyword evidence="3 18" id="KW-0121">Carboxypeptidase</keyword>
<evidence type="ECO:0000256" key="1">
    <source>
        <dbReference type="ARBA" id="ARBA00007090"/>
    </source>
</evidence>
<dbReference type="EMBL" id="AZFF01000001">
    <property type="protein sequence ID" value="KRL57273.1"/>
    <property type="molecule type" value="Genomic_DNA"/>
</dbReference>
<dbReference type="OrthoDB" id="9766909at2"/>
<accession>A0A0R1RLY5</accession>
<dbReference type="AlphaFoldDB" id="A0A0R1RLY5"/>
<dbReference type="GO" id="GO:0009002">
    <property type="term" value="F:serine-type D-Ala-D-Ala carboxypeptidase activity"/>
    <property type="evidence" value="ECO:0007669"/>
    <property type="project" value="UniProtKB-EC"/>
</dbReference>
<evidence type="ECO:0000313" key="18">
    <source>
        <dbReference type="EMBL" id="KRL57273.1"/>
    </source>
</evidence>
<feature type="region of interest" description="Disordered" evidence="14">
    <location>
        <begin position="681"/>
        <end position="765"/>
    </location>
</feature>
<dbReference type="PANTHER" id="PTHR32282:SF29">
    <property type="entry name" value="PENICILLIN-BINDING PROTEIN 1A"/>
    <property type="match status" value="1"/>
</dbReference>
<keyword evidence="15" id="KW-1133">Transmembrane helix</keyword>